<gene>
    <name evidence="2" type="ORF">Pmani_018049</name>
</gene>
<organism evidence="2 3">
    <name type="scientific">Petrolisthes manimaculis</name>
    <dbReference type="NCBI Taxonomy" id="1843537"/>
    <lineage>
        <taxon>Eukaryota</taxon>
        <taxon>Metazoa</taxon>
        <taxon>Ecdysozoa</taxon>
        <taxon>Arthropoda</taxon>
        <taxon>Crustacea</taxon>
        <taxon>Multicrustacea</taxon>
        <taxon>Malacostraca</taxon>
        <taxon>Eumalacostraca</taxon>
        <taxon>Eucarida</taxon>
        <taxon>Decapoda</taxon>
        <taxon>Pleocyemata</taxon>
        <taxon>Anomura</taxon>
        <taxon>Galatheoidea</taxon>
        <taxon>Porcellanidae</taxon>
        <taxon>Petrolisthes</taxon>
    </lineage>
</organism>
<name>A0AAE1PNS4_9EUCA</name>
<feature type="region of interest" description="Disordered" evidence="1">
    <location>
        <begin position="1"/>
        <end position="73"/>
    </location>
</feature>
<accession>A0AAE1PNS4</accession>
<evidence type="ECO:0000256" key="1">
    <source>
        <dbReference type="SAM" id="MobiDB-lite"/>
    </source>
</evidence>
<reference evidence="2" key="1">
    <citation type="submission" date="2023-11" db="EMBL/GenBank/DDBJ databases">
        <title>Genome assemblies of two species of porcelain crab, Petrolisthes cinctipes and Petrolisthes manimaculis (Anomura: Porcellanidae).</title>
        <authorList>
            <person name="Angst P."/>
        </authorList>
    </citation>
    <scope>NUCLEOTIDE SEQUENCE</scope>
    <source>
        <strain evidence="2">PB745_02</strain>
        <tissue evidence="2">Gill</tissue>
    </source>
</reference>
<evidence type="ECO:0000313" key="3">
    <source>
        <dbReference type="Proteomes" id="UP001292094"/>
    </source>
</evidence>
<comment type="caution">
    <text evidence="2">The sequence shown here is derived from an EMBL/GenBank/DDBJ whole genome shotgun (WGS) entry which is preliminary data.</text>
</comment>
<dbReference type="Proteomes" id="UP001292094">
    <property type="component" value="Unassembled WGS sequence"/>
</dbReference>
<protein>
    <submittedName>
        <fullName evidence="2">Uncharacterized protein</fullName>
    </submittedName>
</protein>
<dbReference type="AlphaFoldDB" id="A0AAE1PNS4"/>
<sequence>MSYSLTRSDCEHESSLVDPPPRHVLRAPSRSLGTASIKIFEVDNTMDRPSVPPLPPGQSQGGGVPQDIPRPGT</sequence>
<evidence type="ECO:0000313" key="2">
    <source>
        <dbReference type="EMBL" id="KAK4310387.1"/>
    </source>
</evidence>
<keyword evidence="3" id="KW-1185">Reference proteome</keyword>
<dbReference type="EMBL" id="JAWZYT010001644">
    <property type="protein sequence ID" value="KAK4310387.1"/>
    <property type="molecule type" value="Genomic_DNA"/>
</dbReference>
<proteinExistence type="predicted"/>